<comment type="caution">
    <text evidence="2">The sequence shown here is derived from an EMBL/GenBank/DDBJ whole genome shotgun (WGS) entry which is preliminary data.</text>
</comment>
<reference evidence="2" key="1">
    <citation type="submission" date="2020-10" db="EMBL/GenBank/DDBJ databases">
        <title>Taxonomic study of unclassified bacteria belonging to the class Ktedonobacteria.</title>
        <authorList>
            <person name="Yabe S."/>
            <person name="Wang C.M."/>
            <person name="Zheng Y."/>
            <person name="Sakai Y."/>
            <person name="Cavaletti L."/>
            <person name="Monciardini P."/>
            <person name="Donadio S."/>
        </authorList>
    </citation>
    <scope>NUCLEOTIDE SEQUENCE</scope>
    <source>
        <strain evidence="2">SOSP1-1</strain>
    </source>
</reference>
<dbReference type="CDD" id="cd02440">
    <property type="entry name" value="AdoMet_MTases"/>
    <property type="match status" value="1"/>
</dbReference>
<accession>A0A8J3MVP3</accession>
<evidence type="ECO:0000313" key="3">
    <source>
        <dbReference type="Proteomes" id="UP000612362"/>
    </source>
</evidence>
<keyword evidence="3" id="KW-1185">Reference proteome</keyword>
<evidence type="ECO:0000259" key="1">
    <source>
        <dbReference type="Pfam" id="PF13649"/>
    </source>
</evidence>
<evidence type="ECO:0000313" key="2">
    <source>
        <dbReference type="EMBL" id="GHO46715.1"/>
    </source>
</evidence>
<dbReference type="PANTHER" id="PTHR43591">
    <property type="entry name" value="METHYLTRANSFERASE"/>
    <property type="match status" value="1"/>
</dbReference>
<dbReference type="SUPFAM" id="SSF53335">
    <property type="entry name" value="S-adenosyl-L-methionine-dependent methyltransferases"/>
    <property type="match status" value="1"/>
</dbReference>
<gene>
    <name evidence="2" type="ORF">KSX_48780</name>
</gene>
<dbReference type="Gene3D" id="3.40.50.150">
    <property type="entry name" value="Vaccinia Virus protein VP39"/>
    <property type="match status" value="1"/>
</dbReference>
<dbReference type="EMBL" id="BNJF01000002">
    <property type="protein sequence ID" value="GHO46715.1"/>
    <property type="molecule type" value="Genomic_DNA"/>
</dbReference>
<dbReference type="AlphaFoldDB" id="A0A8J3MVP3"/>
<dbReference type="InterPro" id="IPR041698">
    <property type="entry name" value="Methyltransf_25"/>
</dbReference>
<dbReference type="Proteomes" id="UP000612362">
    <property type="component" value="Unassembled WGS sequence"/>
</dbReference>
<organism evidence="2 3">
    <name type="scientific">Ktedonospora formicarum</name>
    <dbReference type="NCBI Taxonomy" id="2778364"/>
    <lineage>
        <taxon>Bacteria</taxon>
        <taxon>Bacillati</taxon>
        <taxon>Chloroflexota</taxon>
        <taxon>Ktedonobacteria</taxon>
        <taxon>Ktedonobacterales</taxon>
        <taxon>Ktedonobacteraceae</taxon>
        <taxon>Ktedonospora</taxon>
    </lineage>
</organism>
<proteinExistence type="predicted"/>
<feature type="domain" description="Methyltransferase" evidence="1">
    <location>
        <begin position="56"/>
        <end position="154"/>
    </location>
</feature>
<dbReference type="PANTHER" id="PTHR43591:SF24">
    <property type="entry name" value="2-METHOXY-6-POLYPRENYL-1,4-BENZOQUINOL METHYLASE, MITOCHONDRIAL"/>
    <property type="match status" value="1"/>
</dbReference>
<dbReference type="InterPro" id="IPR029063">
    <property type="entry name" value="SAM-dependent_MTases_sf"/>
</dbReference>
<protein>
    <recommendedName>
        <fullName evidence="1">Methyltransferase domain-containing protein</fullName>
    </recommendedName>
</protein>
<name>A0A8J3MVP3_9CHLR</name>
<dbReference type="Pfam" id="PF13649">
    <property type="entry name" value="Methyltransf_25"/>
    <property type="match status" value="1"/>
</dbReference>
<dbReference type="GO" id="GO:0008168">
    <property type="term" value="F:methyltransferase activity"/>
    <property type="evidence" value="ECO:0007669"/>
    <property type="project" value="TreeGrafter"/>
</dbReference>
<dbReference type="RefSeq" id="WP_220196074.1">
    <property type="nucleotide sequence ID" value="NZ_BNJF01000002.1"/>
</dbReference>
<sequence>MSEQADTFKEERASTYVMDAGNFSEVARLCKQHRLLASGMKRPVPELESLAGIHDVLDVACGAGGWMIDLALENPGLQITGLDNSATMLEYARSSVLEEQVRNIHLRQMDATKPLEFLDNVFDFVNARLLTSFMPRTIWPRFLRECARVTRKGGFIRLTEAESALTNSRACEEIHALLNQSFFRAGMGFSPDGRHGGVTPMLRRLLTDAGCRDVNIYAYVVDCSAGTPEHRRVYQDGATGYKLVQPYLLKHEVATQPELDRLYHLALEDMKSPDFCGLWTFITVVGEVKK</sequence>